<dbReference type="EMBL" id="JACVVK020000004">
    <property type="protein sequence ID" value="KAK7507494.1"/>
    <property type="molecule type" value="Genomic_DNA"/>
</dbReference>
<feature type="region of interest" description="Disordered" evidence="1">
    <location>
        <begin position="1"/>
        <end position="20"/>
    </location>
</feature>
<keyword evidence="3" id="KW-1185">Reference proteome</keyword>
<name>A0ABD0M6S9_9CAEN</name>
<sequence length="61" mass="6932">MRTWTGSRQAAADIGQLESRMEQNGRTPLVQAENFFSEGNGKLRVRASITVMMNFRRVSEN</sequence>
<accession>A0ABD0M6S9</accession>
<protein>
    <submittedName>
        <fullName evidence="2">Uncharacterized protein</fullName>
    </submittedName>
</protein>
<dbReference type="AlphaFoldDB" id="A0ABD0M6S9"/>
<feature type="non-terminal residue" evidence="2">
    <location>
        <position position="61"/>
    </location>
</feature>
<gene>
    <name evidence="2" type="ORF">BaRGS_00001429</name>
</gene>
<organism evidence="2 3">
    <name type="scientific">Batillaria attramentaria</name>
    <dbReference type="NCBI Taxonomy" id="370345"/>
    <lineage>
        <taxon>Eukaryota</taxon>
        <taxon>Metazoa</taxon>
        <taxon>Spiralia</taxon>
        <taxon>Lophotrochozoa</taxon>
        <taxon>Mollusca</taxon>
        <taxon>Gastropoda</taxon>
        <taxon>Caenogastropoda</taxon>
        <taxon>Sorbeoconcha</taxon>
        <taxon>Cerithioidea</taxon>
        <taxon>Batillariidae</taxon>
        <taxon>Batillaria</taxon>
    </lineage>
</organism>
<comment type="caution">
    <text evidence="2">The sequence shown here is derived from an EMBL/GenBank/DDBJ whole genome shotgun (WGS) entry which is preliminary data.</text>
</comment>
<evidence type="ECO:0000256" key="1">
    <source>
        <dbReference type="SAM" id="MobiDB-lite"/>
    </source>
</evidence>
<evidence type="ECO:0000313" key="3">
    <source>
        <dbReference type="Proteomes" id="UP001519460"/>
    </source>
</evidence>
<reference evidence="2 3" key="1">
    <citation type="journal article" date="2023" name="Sci. Data">
        <title>Genome assembly of the Korean intertidal mud-creeper Batillaria attramentaria.</title>
        <authorList>
            <person name="Patra A.K."/>
            <person name="Ho P.T."/>
            <person name="Jun S."/>
            <person name="Lee S.J."/>
            <person name="Kim Y."/>
            <person name="Won Y.J."/>
        </authorList>
    </citation>
    <scope>NUCLEOTIDE SEQUENCE [LARGE SCALE GENOMIC DNA]</scope>
    <source>
        <strain evidence="2">Wonlab-2016</strain>
    </source>
</reference>
<dbReference type="Proteomes" id="UP001519460">
    <property type="component" value="Unassembled WGS sequence"/>
</dbReference>
<proteinExistence type="predicted"/>
<evidence type="ECO:0000313" key="2">
    <source>
        <dbReference type="EMBL" id="KAK7507494.1"/>
    </source>
</evidence>